<sequence length="383" mass="44805">MVSEPLTTGMHRLEIEGWERALLAPYRLTSLMRHRLDRFLKNIFTQWIRLAFDAPNTWFRGFFLGATMALWRWSHFFLRQLELDVYLMQGKSTIGEGGIRVVYVGDKLRYRYLISRLFVNGEATQDGHWRVPFWQLAGLGEALGSLRADLVIFELPEVVQKVYKGKIDAESPDSLQMIFAFQPGEDEEQIVRRMKSQKEAFRRFRKAGYRIVEGDSARDFNFFYERMHVPYIKRRHGGYADIGSPDVMYQLCKQARLRFVCLPDGTRIAGTLSMMSRKVYHWLFIGILDGDWNHVRNGAAGFMYYQEILSAYREGARLFDGGEAMPFEGDGVFRHKHSWGLEPIENPWHTNHLFFWTPNGSKVARQWLVTYRPIAKVRPAHIC</sequence>
<dbReference type="AlphaFoldDB" id="A0A0P6XMC8"/>
<comment type="caution">
    <text evidence="2">The sequence shown here is derived from an EMBL/GenBank/DDBJ whole genome shotgun (WGS) entry which is preliminary data.</text>
</comment>
<dbReference type="InterPro" id="IPR016181">
    <property type="entry name" value="Acyl_CoA_acyltransferase"/>
</dbReference>
<accession>A0A0P6XMC8</accession>
<dbReference type="Pfam" id="PF13480">
    <property type="entry name" value="Acetyltransf_6"/>
    <property type="match status" value="1"/>
</dbReference>
<protein>
    <recommendedName>
        <fullName evidence="1">BioF2-like acetyltransferase domain-containing protein</fullName>
    </recommendedName>
</protein>
<dbReference type="Gene3D" id="3.40.630.30">
    <property type="match status" value="1"/>
</dbReference>
<dbReference type="SUPFAM" id="SSF55729">
    <property type="entry name" value="Acyl-CoA N-acyltransferases (Nat)"/>
    <property type="match status" value="1"/>
</dbReference>
<dbReference type="InterPro" id="IPR038740">
    <property type="entry name" value="BioF2-like_GNAT_dom"/>
</dbReference>
<dbReference type="Proteomes" id="UP000050544">
    <property type="component" value="Unassembled WGS sequence"/>
</dbReference>
<organism evidence="2 3">
    <name type="scientific">Thermanaerothrix daxensis</name>
    <dbReference type="NCBI Taxonomy" id="869279"/>
    <lineage>
        <taxon>Bacteria</taxon>
        <taxon>Bacillati</taxon>
        <taxon>Chloroflexota</taxon>
        <taxon>Anaerolineae</taxon>
        <taxon>Anaerolineales</taxon>
        <taxon>Anaerolineaceae</taxon>
        <taxon>Thermanaerothrix</taxon>
    </lineage>
</organism>
<keyword evidence="3" id="KW-1185">Reference proteome</keyword>
<evidence type="ECO:0000313" key="3">
    <source>
        <dbReference type="Proteomes" id="UP000050544"/>
    </source>
</evidence>
<feature type="domain" description="BioF2-like acetyltransferase" evidence="1">
    <location>
        <begin position="194"/>
        <end position="322"/>
    </location>
</feature>
<gene>
    <name evidence="2" type="ORF">SE15_06240</name>
</gene>
<dbReference type="RefSeq" id="WP_054521206.1">
    <property type="nucleotide sequence ID" value="NZ_LGKO01000002.1"/>
</dbReference>
<evidence type="ECO:0000259" key="1">
    <source>
        <dbReference type="Pfam" id="PF13480"/>
    </source>
</evidence>
<proteinExistence type="predicted"/>
<reference evidence="2 3" key="1">
    <citation type="submission" date="2015-07" db="EMBL/GenBank/DDBJ databases">
        <title>Whole genome sequence of Thermanaerothrix daxensis DSM 23592.</title>
        <authorList>
            <person name="Hemp J."/>
            <person name="Ward L.M."/>
            <person name="Pace L.A."/>
            <person name="Fischer W.W."/>
        </authorList>
    </citation>
    <scope>NUCLEOTIDE SEQUENCE [LARGE SCALE GENOMIC DNA]</scope>
    <source>
        <strain evidence="2 3">GNS-1</strain>
    </source>
</reference>
<dbReference type="STRING" id="869279.SE15_06240"/>
<evidence type="ECO:0000313" key="2">
    <source>
        <dbReference type="EMBL" id="KPL84644.1"/>
    </source>
</evidence>
<name>A0A0P6XMC8_9CHLR</name>
<dbReference type="EMBL" id="LGKO01000002">
    <property type="protein sequence ID" value="KPL84644.1"/>
    <property type="molecule type" value="Genomic_DNA"/>
</dbReference>
<dbReference type="OrthoDB" id="940000at2"/>